<reference evidence="2" key="2">
    <citation type="submission" date="2020-05" db="EMBL/GenBank/DDBJ databases">
        <authorList>
            <person name="Kim H.-S."/>
            <person name="Proctor R.H."/>
            <person name="Brown D.W."/>
        </authorList>
    </citation>
    <scope>NUCLEOTIDE SEQUENCE</scope>
    <source>
        <strain evidence="2">NRRL 20472</strain>
    </source>
</reference>
<dbReference type="GO" id="GO:0016491">
    <property type="term" value="F:oxidoreductase activity"/>
    <property type="evidence" value="ECO:0007669"/>
    <property type="project" value="InterPro"/>
</dbReference>
<dbReference type="OrthoDB" id="3509362at2759"/>
<sequence length="345" mass="37030">MSTQTVYRLNKRNSFDDLVTLKEPIPEPCAYEVLVKIRSVSLNYRDVGVATSTYPFNVKDNVVPCSDLAGEVAGLGANVEGFSIGDRVIAAFDTNTLYGPVKDWNHGLGGPKDGVLRQYITLPSSALVSVGETRLSYPQLSSLVCTGTTAWNSLFGNIPIKPGQTVLFLGTGGVSITGLILAKAAGAKTIITSSSDNKLEHVKKTYGADHVINYKTTPNWSEEVLKITNGKGVDYILENGGAGTIAQSINSVAYGGIISVIGFLAQCEQEDMPDVALQALGKGAVVRGIMVGSRQQLEEMTRFVAARDLEVPVEKEFGFSRDEVIEAYKYLQSGQHIGKVCINVD</sequence>
<dbReference type="Gene3D" id="3.90.180.10">
    <property type="entry name" value="Medium-chain alcohol dehydrogenases, catalytic domain"/>
    <property type="match status" value="1"/>
</dbReference>
<dbReference type="SMART" id="SM00829">
    <property type="entry name" value="PKS_ER"/>
    <property type="match status" value="1"/>
</dbReference>
<accession>A0A8H4X9H7</accession>
<comment type="caution">
    <text evidence="2">The sequence shown here is derived from an EMBL/GenBank/DDBJ whole genome shotgun (WGS) entry which is preliminary data.</text>
</comment>
<dbReference type="SUPFAM" id="SSF51735">
    <property type="entry name" value="NAD(P)-binding Rossmann-fold domains"/>
    <property type="match status" value="1"/>
</dbReference>
<dbReference type="Pfam" id="PF00107">
    <property type="entry name" value="ADH_zinc_N"/>
    <property type="match status" value="1"/>
</dbReference>
<dbReference type="PANTHER" id="PTHR45033">
    <property type="match status" value="1"/>
</dbReference>
<name>A0A8H4X9H7_9HYPO</name>
<dbReference type="Proteomes" id="UP000622797">
    <property type="component" value="Unassembled WGS sequence"/>
</dbReference>
<dbReference type="InterPro" id="IPR011032">
    <property type="entry name" value="GroES-like_sf"/>
</dbReference>
<protein>
    <recommendedName>
        <fullName evidence="1">Enoyl reductase (ER) domain-containing protein</fullName>
    </recommendedName>
</protein>
<dbReference type="InterPro" id="IPR013149">
    <property type="entry name" value="ADH-like_C"/>
</dbReference>
<evidence type="ECO:0000313" key="3">
    <source>
        <dbReference type="Proteomes" id="UP000622797"/>
    </source>
</evidence>
<dbReference type="AlphaFoldDB" id="A0A8H4X9H7"/>
<feature type="domain" description="Enoyl reductase (ER)" evidence="1">
    <location>
        <begin position="13"/>
        <end position="342"/>
    </location>
</feature>
<gene>
    <name evidence="2" type="ORF">FSARC_5466</name>
</gene>
<proteinExistence type="predicted"/>
<organism evidence="2 3">
    <name type="scientific">Fusarium sarcochroum</name>
    <dbReference type="NCBI Taxonomy" id="1208366"/>
    <lineage>
        <taxon>Eukaryota</taxon>
        <taxon>Fungi</taxon>
        <taxon>Dikarya</taxon>
        <taxon>Ascomycota</taxon>
        <taxon>Pezizomycotina</taxon>
        <taxon>Sordariomycetes</taxon>
        <taxon>Hypocreomycetidae</taxon>
        <taxon>Hypocreales</taxon>
        <taxon>Nectriaceae</taxon>
        <taxon>Fusarium</taxon>
        <taxon>Fusarium lateritium species complex</taxon>
    </lineage>
</organism>
<evidence type="ECO:0000259" key="1">
    <source>
        <dbReference type="SMART" id="SM00829"/>
    </source>
</evidence>
<evidence type="ECO:0000313" key="2">
    <source>
        <dbReference type="EMBL" id="KAF4966902.1"/>
    </source>
</evidence>
<dbReference type="Gene3D" id="3.40.50.720">
    <property type="entry name" value="NAD(P)-binding Rossmann-like Domain"/>
    <property type="match status" value="1"/>
</dbReference>
<dbReference type="InterPro" id="IPR020843">
    <property type="entry name" value="ER"/>
</dbReference>
<dbReference type="InterPro" id="IPR013154">
    <property type="entry name" value="ADH-like_N"/>
</dbReference>
<dbReference type="InterPro" id="IPR036291">
    <property type="entry name" value="NAD(P)-bd_dom_sf"/>
</dbReference>
<dbReference type="SUPFAM" id="SSF50129">
    <property type="entry name" value="GroES-like"/>
    <property type="match status" value="1"/>
</dbReference>
<dbReference type="InterPro" id="IPR052711">
    <property type="entry name" value="Zinc_ADH-like"/>
</dbReference>
<dbReference type="EMBL" id="JABEXW010000264">
    <property type="protein sequence ID" value="KAF4966902.1"/>
    <property type="molecule type" value="Genomic_DNA"/>
</dbReference>
<dbReference type="Pfam" id="PF08240">
    <property type="entry name" value="ADH_N"/>
    <property type="match status" value="1"/>
</dbReference>
<dbReference type="PANTHER" id="PTHR45033:SF2">
    <property type="entry name" value="ZINC-TYPE ALCOHOL DEHYDROGENASE-LIKE PROTEIN C1773.06C"/>
    <property type="match status" value="1"/>
</dbReference>
<reference evidence="2" key="1">
    <citation type="journal article" date="2020" name="BMC Genomics">
        <title>Correction to: Identification and distribution of gene clusters required for synthesis of sphingolipid metabolism inhibitors in diverse species of the filamentous fungus Fusarium.</title>
        <authorList>
            <person name="Kim H.S."/>
            <person name="Lohmar J.M."/>
            <person name="Busman M."/>
            <person name="Brown D.W."/>
            <person name="Naumann T.A."/>
            <person name="Divon H.H."/>
            <person name="Lysoe E."/>
            <person name="Uhlig S."/>
            <person name="Proctor R.H."/>
        </authorList>
    </citation>
    <scope>NUCLEOTIDE SEQUENCE</scope>
    <source>
        <strain evidence="2">NRRL 20472</strain>
    </source>
</reference>
<keyword evidence="3" id="KW-1185">Reference proteome</keyword>
<dbReference type="CDD" id="cd08276">
    <property type="entry name" value="MDR7"/>
    <property type="match status" value="1"/>
</dbReference>